<keyword evidence="1" id="KW-0472">Membrane</keyword>
<dbReference type="Gene3D" id="3.30.700.10">
    <property type="entry name" value="Glycoprotein, Type 4 Pilin"/>
    <property type="match status" value="1"/>
</dbReference>
<keyword evidence="3" id="KW-1185">Reference proteome</keyword>
<dbReference type="SUPFAM" id="SSF54523">
    <property type="entry name" value="Pili subunits"/>
    <property type="match status" value="1"/>
</dbReference>
<evidence type="ECO:0000256" key="1">
    <source>
        <dbReference type="SAM" id="Phobius"/>
    </source>
</evidence>
<dbReference type="Pfam" id="PF16734">
    <property type="entry name" value="Pilin_GH"/>
    <property type="match status" value="1"/>
</dbReference>
<keyword evidence="1" id="KW-1133">Transmembrane helix</keyword>
<dbReference type="Proteomes" id="UP000660381">
    <property type="component" value="Unassembled WGS sequence"/>
</dbReference>
<sequence length="205" mass="23033">MNTQFSRKLLQELFKNNDHDGFTGWELLVVTIIIGILTVWALPSFLTRPGIAISSVGKQYTGSLNRSQQAYFLENGRFSKTISKLGLGISEQDINNRINYNSINYKYSTIATSKAAFNYGIARHKYPKYRHNIWLNFHITTTSTSITVPTFVGAVFVVPVKENNKIELTTIAVLCESKEFTAIRPANPILKNGVPVCPEGTREIE</sequence>
<dbReference type="InterPro" id="IPR045584">
    <property type="entry name" value="Pilin-like"/>
</dbReference>
<accession>A0ABR8J4R1</accession>
<feature type="transmembrane region" description="Helical" evidence="1">
    <location>
        <begin position="22"/>
        <end position="42"/>
    </location>
</feature>
<gene>
    <name evidence="2" type="ORF">H6G68_09660</name>
</gene>
<reference evidence="2 3" key="1">
    <citation type="journal article" date="2020" name="ISME J.">
        <title>Comparative genomics reveals insights into cyanobacterial evolution and habitat adaptation.</title>
        <authorList>
            <person name="Chen M.Y."/>
            <person name="Teng W.K."/>
            <person name="Zhao L."/>
            <person name="Hu C.X."/>
            <person name="Zhou Y.K."/>
            <person name="Han B.P."/>
            <person name="Song L.R."/>
            <person name="Shu W.S."/>
        </authorList>
    </citation>
    <scope>NUCLEOTIDE SEQUENCE [LARGE SCALE GENOMIC DNA]</scope>
    <source>
        <strain evidence="2 3">FACHB-362</strain>
    </source>
</reference>
<dbReference type="RefSeq" id="WP_190906444.1">
    <property type="nucleotide sequence ID" value="NZ_JACJTQ010000011.1"/>
</dbReference>
<protein>
    <submittedName>
        <fullName evidence="2">Pesticin</fullName>
    </submittedName>
</protein>
<dbReference type="InterPro" id="IPR031975">
    <property type="entry name" value="Pilin_GH"/>
</dbReference>
<organism evidence="2 3">
    <name type="scientific">Anabaena catenula FACHB-362</name>
    <dbReference type="NCBI Taxonomy" id="2692877"/>
    <lineage>
        <taxon>Bacteria</taxon>
        <taxon>Bacillati</taxon>
        <taxon>Cyanobacteriota</taxon>
        <taxon>Cyanophyceae</taxon>
        <taxon>Nostocales</taxon>
        <taxon>Nostocaceae</taxon>
        <taxon>Anabaena</taxon>
    </lineage>
</organism>
<name>A0ABR8J4R1_9NOST</name>
<proteinExistence type="predicted"/>
<comment type="caution">
    <text evidence="2">The sequence shown here is derived from an EMBL/GenBank/DDBJ whole genome shotgun (WGS) entry which is preliminary data.</text>
</comment>
<evidence type="ECO:0000313" key="3">
    <source>
        <dbReference type="Proteomes" id="UP000660381"/>
    </source>
</evidence>
<dbReference type="EMBL" id="JACJTQ010000011">
    <property type="protein sequence ID" value="MBD2692021.1"/>
    <property type="molecule type" value="Genomic_DNA"/>
</dbReference>
<evidence type="ECO:0000313" key="2">
    <source>
        <dbReference type="EMBL" id="MBD2692021.1"/>
    </source>
</evidence>
<keyword evidence="1" id="KW-0812">Transmembrane</keyword>